<dbReference type="PANTHER" id="PTHR40050">
    <property type="entry name" value="INNER SPORE COAT PROTEIN H"/>
    <property type="match status" value="1"/>
</dbReference>
<keyword evidence="2" id="KW-0167">Capsid protein</keyword>
<feature type="region of interest" description="Disordered" evidence="1">
    <location>
        <begin position="395"/>
        <end position="437"/>
    </location>
</feature>
<accession>A0A2V2N993</accession>
<feature type="compositionally biased region" description="Gly residues" evidence="1">
    <location>
        <begin position="416"/>
        <end position="431"/>
    </location>
</feature>
<keyword evidence="3" id="KW-1185">Reference proteome</keyword>
<protein>
    <submittedName>
        <fullName evidence="2">Spore coat protein</fullName>
    </submittedName>
</protein>
<dbReference type="InterPro" id="IPR014867">
    <property type="entry name" value="Spore_coat_CotH_CotH2/3/7"/>
</dbReference>
<dbReference type="PANTHER" id="PTHR40050:SF1">
    <property type="entry name" value="INNER SPORE COAT PROTEIN H"/>
    <property type="match status" value="1"/>
</dbReference>
<dbReference type="GeneID" id="97547982"/>
<dbReference type="RefSeq" id="WP_109968640.1">
    <property type="nucleotide sequence ID" value="NZ_CP176093.1"/>
</dbReference>
<name>A0A2V2N993_9EURY</name>
<keyword evidence="2" id="KW-0946">Virion</keyword>
<proteinExistence type="predicted"/>
<evidence type="ECO:0000313" key="2">
    <source>
        <dbReference type="EMBL" id="PWR72151.1"/>
    </source>
</evidence>
<dbReference type="Proteomes" id="UP000245657">
    <property type="component" value="Unassembled WGS sequence"/>
</dbReference>
<sequence length="547" mass="59755">MKPKLYAGLILVTIVIASMGLVLAADSSLKMGNTDSKNLTFSSLPDYQVMFPQNSVQRIDIIITPEDWQKMLDDMTHRYGEFGNSSQMPMGGPGPGNPDEDGPGKGEMHQGLEMNQDDSDNPVVVPAKVTVQNVTLDKIGIRFKGQSSLSGSWREGSYKISMKLNCDEYEDENPELKNQKLFGFDELSLKSGFGDSSLIRDKVVPDIFRNAGVPAPETAFYQVYVDTGSGPVYFGLYTMIEDVADTMITSQFTNGSGNLYKAENIRTSSFANSSFNISGFSKETNKKKGSADLEQIYEALNSDLRTTDPAAWRSGLESILNVDEFITWLAANTIIQNWDTYGMASHNFFLYHNPEDGRFVWIPWDNNEALQNRSAGMGGNFGPGAGIGSENLSPAAGPGFARMPPEPGNDSPMNGPPGGQGIGGGMGGDHPLGGQLSLSLDEVDDQWPLIRYLMDDPVYHEKYVQAVEKVISGAFYPDNLKPLYTKNHDLIAPYVIGENGEQKGYTLLKSPEEFNSSLEALLSHADSRYTDTMAYLAEMKGNLAGAS</sequence>
<organism evidence="2 3">
    <name type="scientific">Methanospirillum lacunae</name>
    <dbReference type="NCBI Taxonomy" id="668570"/>
    <lineage>
        <taxon>Archaea</taxon>
        <taxon>Methanobacteriati</taxon>
        <taxon>Methanobacteriota</taxon>
        <taxon>Stenosarchaea group</taxon>
        <taxon>Methanomicrobia</taxon>
        <taxon>Methanomicrobiales</taxon>
        <taxon>Methanospirillaceae</taxon>
        <taxon>Methanospirillum</taxon>
    </lineage>
</organism>
<reference evidence="2 3" key="1">
    <citation type="submission" date="2018-05" db="EMBL/GenBank/DDBJ databases">
        <title>Draft genome of Methanospirillum lacunae Ki8-1.</title>
        <authorList>
            <person name="Dueholm M.S."/>
            <person name="Nielsen P.H."/>
            <person name="Bakmann L.F."/>
            <person name="Otzen D.E."/>
        </authorList>
    </citation>
    <scope>NUCLEOTIDE SEQUENCE [LARGE SCALE GENOMIC DNA]</scope>
    <source>
        <strain evidence="2 3">Ki8-1</strain>
    </source>
</reference>
<dbReference type="AlphaFoldDB" id="A0A2V2N993"/>
<dbReference type="OrthoDB" id="116829at2157"/>
<evidence type="ECO:0000313" key="3">
    <source>
        <dbReference type="Proteomes" id="UP000245657"/>
    </source>
</evidence>
<dbReference type="EMBL" id="QGMY01000007">
    <property type="protein sequence ID" value="PWR72151.1"/>
    <property type="molecule type" value="Genomic_DNA"/>
</dbReference>
<dbReference type="Pfam" id="PF08757">
    <property type="entry name" value="CotH"/>
    <property type="match status" value="1"/>
</dbReference>
<evidence type="ECO:0000256" key="1">
    <source>
        <dbReference type="SAM" id="MobiDB-lite"/>
    </source>
</evidence>
<comment type="caution">
    <text evidence="2">The sequence shown here is derived from an EMBL/GenBank/DDBJ whole genome shotgun (WGS) entry which is preliminary data.</text>
</comment>
<gene>
    <name evidence="2" type="ORF">DK846_09175</name>
</gene>
<feature type="region of interest" description="Disordered" evidence="1">
    <location>
        <begin position="80"/>
        <end position="122"/>
    </location>
</feature>